<name>A0A392W4D1_9FABA</name>
<dbReference type="Proteomes" id="UP000265520">
    <property type="component" value="Unassembled WGS sequence"/>
</dbReference>
<reference evidence="1 2" key="1">
    <citation type="journal article" date="2018" name="Front. Plant Sci.">
        <title>Red Clover (Trifolium pratense) and Zigzag Clover (T. medium) - A Picture of Genomic Similarities and Differences.</title>
        <authorList>
            <person name="Dluhosova J."/>
            <person name="Istvanek J."/>
            <person name="Nedelnik J."/>
            <person name="Repkova J."/>
        </authorList>
    </citation>
    <scope>NUCLEOTIDE SEQUENCE [LARGE SCALE GENOMIC DNA]</scope>
    <source>
        <strain evidence="2">cv. 10/8</strain>
        <tissue evidence="1">Leaf</tissue>
    </source>
</reference>
<comment type="caution">
    <text evidence="1">The sequence shown here is derived from an EMBL/GenBank/DDBJ whole genome shotgun (WGS) entry which is preliminary data.</text>
</comment>
<accession>A0A392W4D1</accession>
<proteinExistence type="predicted"/>
<protein>
    <submittedName>
        <fullName evidence="1">Uncharacterized protein</fullName>
    </submittedName>
</protein>
<dbReference type="AlphaFoldDB" id="A0A392W4D1"/>
<dbReference type="EMBL" id="LXQA011361534">
    <property type="protein sequence ID" value="MCI94619.1"/>
    <property type="molecule type" value="Genomic_DNA"/>
</dbReference>
<evidence type="ECO:0000313" key="1">
    <source>
        <dbReference type="EMBL" id="MCI94619.1"/>
    </source>
</evidence>
<keyword evidence="2" id="KW-1185">Reference proteome</keyword>
<evidence type="ECO:0000313" key="2">
    <source>
        <dbReference type="Proteomes" id="UP000265520"/>
    </source>
</evidence>
<sequence length="53" mass="5957">MPVSVEIQGLLVTIVRSRIILPEIAVHQGLNQQQLQHMGLDPLQKDVSTVWAR</sequence>
<organism evidence="1 2">
    <name type="scientific">Trifolium medium</name>
    <dbReference type="NCBI Taxonomy" id="97028"/>
    <lineage>
        <taxon>Eukaryota</taxon>
        <taxon>Viridiplantae</taxon>
        <taxon>Streptophyta</taxon>
        <taxon>Embryophyta</taxon>
        <taxon>Tracheophyta</taxon>
        <taxon>Spermatophyta</taxon>
        <taxon>Magnoliopsida</taxon>
        <taxon>eudicotyledons</taxon>
        <taxon>Gunneridae</taxon>
        <taxon>Pentapetalae</taxon>
        <taxon>rosids</taxon>
        <taxon>fabids</taxon>
        <taxon>Fabales</taxon>
        <taxon>Fabaceae</taxon>
        <taxon>Papilionoideae</taxon>
        <taxon>50 kb inversion clade</taxon>
        <taxon>NPAAA clade</taxon>
        <taxon>Hologalegina</taxon>
        <taxon>IRL clade</taxon>
        <taxon>Trifolieae</taxon>
        <taxon>Trifolium</taxon>
    </lineage>
</organism>
<feature type="non-terminal residue" evidence="1">
    <location>
        <position position="53"/>
    </location>
</feature>